<dbReference type="InterPro" id="IPR021607">
    <property type="entry name" value="DUF3224"/>
</dbReference>
<reference evidence="1 2" key="1">
    <citation type="submission" date="2020-08" db="EMBL/GenBank/DDBJ databases">
        <title>Sequencing the genomes of 1000 actinobacteria strains.</title>
        <authorList>
            <person name="Klenk H.-P."/>
        </authorList>
    </citation>
    <scope>NUCLEOTIDE SEQUENCE [LARGE SCALE GENOMIC DNA]</scope>
    <source>
        <strain evidence="1 2">DSM 45584</strain>
    </source>
</reference>
<proteinExistence type="predicted"/>
<sequence length="134" mass="14289">MTKQTTGSFAVSRWEESAVGNPELHPKLAHAAVTNDFSGGIEAAGASCEYTIAYVTEATGRFTGMQLLSGTLAGRKGTFIFQERGWFGDDGVIHSDFEVLPGSGTDELAGLRGTGHYTAEPGKQVAYTFDYDLD</sequence>
<accession>A0A840Q7P9</accession>
<protein>
    <recommendedName>
        <fullName evidence="3">DUF3224 domain-containing protein</fullName>
    </recommendedName>
</protein>
<keyword evidence="2" id="KW-1185">Reference proteome</keyword>
<evidence type="ECO:0008006" key="3">
    <source>
        <dbReference type="Google" id="ProtNLM"/>
    </source>
</evidence>
<name>A0A840Q7P9_9PSEU</name>
<dbReference type="RefSeq" id="WP_184725959.1">
    <property type="nucleotide sequence ID" value="NZ_JACHIW010000001.1"/>
</dbReference>
<comment type="caution">
    <text evidence="1">The sequence shown here is derived from an EMBL/GenBank/DDBJ whole genome shotgun (WGS) entry which is preliminary data.</text>
</comment>
<evidence type="ECO:0000313" key="1">
    <source>
        <dbReference type="EMBL" id="MBB5154425.1"/>
    </source>
</evidence>
<dbReference type="Gene3D" id="2.40.350.10">
    <property type="entry name" value="SO1590-like"/>
    <property type="match status" value="1"/>
</dbReference>
<dbReference type="EMBL" id="JACHIW010000001">
    <property type="protein sequence ID" value="MBB5154425.1"/>
    <property type="molecule type" value="Genomic_DNA"/>
</dbReference>
<dbReference type="Pfam" id="PF11528">
    <property type="entry name" value="DUF3224"/>
    <property type="match status" value="1"/>
</dbReference>
<dbReference type="InterPro" id="IPR023159">
    <property type="entry name" value="SO1590-like_sf"/>
</dbReference>
<evidence type="ECO:0000313" key="2">
    <source>
        <dbReference type="Proteomes" id="UP000584374"/>
    </source>
</evidence>
<dbReference type="AlphaFoldDB" id="A0A840Q7P9"/>
<organism evidence="1 2">
    <name type="scientific">Saccharopolyspora phatthalungensis</name>
    <dbReference type="NCBI Taxonomy" id="664693"/>
    <lineage>
        <taxon>Bacteria</taxon>
        <taxon>Bacillati</taxon>
        <taxon>Actinomycetota</taxon>
        <taxon>Actinomycetes</taxon>
        <taxon>Pseudonocardiales</taxon>
        <taxon>Pseudonocardiaceae</taxon>
        <taxon>Saccharopolyspora</taxon>
    </lineage>
</organism>
<dbReference type="SUPFAM" id="SSF159238">
    <property type="entry name" value="SO1590-like"/>
    <property type="match status" value="1"/>
</dbReference>
<dbReference type="Proteomes" id="UP000584374">
    <property type="component" value="Unassembled WGS sequence"/>
</dbReference>
<gene>
    <name evidence="1" type="ORF">BJ970_001959</name>
</gene>